<keyword evidence="3" id="KW-1185">Reference proteome</keyword>
<dbReference type="Gene3D" id="3.60.21.70">
    <property type="entry name" value="PhoD-like phosphatase"/>
    <property type="match status" value="1"/>
</dbReference>
<feature type="domain" description="PhoD-like phosphatase metallophosphatase" evidence="1">
    <location>
        <begin position="4"/>
        <end position="125"/>
    </location>
</feature>
<dbReference type="RefSeq" id="WP_394477940.1">
    <property type="nucleotide sequence ID" value="NZ_JBIGHV010000003.1"/>
</dbReference>
<dbReference type="InterPro" id="IPR038607">
    <property type="entry name" value="PhoD-like_sf"/>
</dbReference>
<dbReference type="PANTHER" id="PTHR33987:SF1">
    <property type="entry name" value="CALCINEURIN-LIKE METALLO-PHOSPHOESTERASE SUPERFAMILY PROTEIN"/>
    <property type="match status" value="1"/>
</dbReference>
<comment type="caution">
    <text evidence="2">The sequence shown here is derived from an EMBL/GenBank/DDBJ whole genome shotgun (WGS) entry which is preliminary data.</text>
</comment>
<sequence>MRIAHTSCFSATVFREQPVWRHILAARPDRLVLTGDAIYIDELTSPLHPKQLSEYEFVELVAEKYRRQLGQPDFAALIAQVPTVAIWDDHDFLWNESYEEKAITRKVYAGLIRASRALFNAFCAHLEGRAPFPASNSDARFWQAGEPAPGYRQVVLDPPGQAPLRLHLTDGRSWRLRRALLGEAQRRQIQEAIEGAPPDTVHLLASGSVLEAHKGDCWANFEDLAWLKSLAAVHRIACLSGDIHNVDFQAIDTGPWRLFDFTASGAAIRKAIWVGSTCQNYGLVDIDAQNLTASWFEFGQPSPLAPVSIDRATWR</sequence>
<gene>
    <name evidence="2" type="ORF">ACG00Y_08800</name>
</gene>
<name>A0ABW7F283_9BURK</name>
<proteinExistence type="predicted"/>
<dbReference type="InterPro" id="IPR018946">
    <property type="entry name" value="PhoD-like_MPP"/>
</dbReference>
<dbReference type="PANTHER" id="PTHR33987">
    <property type="entry name" value="CALCINEURIN-LIKE METALLO-PHOSPHOESTERASE SUPERFAMILY PROTEIN"/>
    <property type="match status" value="1"/>
</dbReference>
<dbReference type="Pfam" id="PF09423">
    <property type="entry name" value="PhoD"/>
    <property type="match status" value="1"/>
</dbReference>
<dbReference type="InterPro" id="IPR029052">
    <property type="entry name" value="Metallo-depent_PP-like"/>
</dbReference>
<protein>
    <submittedName>
        <fullName evidence="2">Alkaline phosphatase D family protein</fullName>
    </submittedName>
</protein>
<dbReference type="Proteomes" id="UP001606210">
    <property type="component" value="Unassembled WGS sequence"/>
</dbReference>
<dbReference type="EMBL" id="JBIGHV010000003">
    <property type="protein sequence ID" value="MFG6430006.1"/>
    <property type="molecule type" value="Genomic_DNA"/>
</dbReference>
<organism evidence="2 3">
    <name type="scientific">Pelomonas parva</name>
    <dbReference type="NCBI Taxonomy" id="3299032"/>
    <lineage>
        <taxon>Bacteria</taxon>
        <taxon>Pseudomonadati</taxon>
        <taxon>Pseudomonadota</taxon>
        <taxon>Betaproteobacteria</taxon>
        <taxon>Burkholderiales</taxon>
        <taxon>Sphaerotilaceae</taxon>
        <taxon>Roseateles</taxon>
    </lineage>
</organism>
<dbReference type="SUPFAM" id="SSF56300">
    <property type="entry name" value="Metallo-dependent phosphatases"/>
    <property type="match status" value="1"/>
</dbReference>
<evidence type="ECO:0000313" key="2">
    <source>
        <dbReference type="EMBL" id="MFG6430006.1"/>
    </source>
</evidence>
<evidence type="ECO:0000259" key="1">
    <source>
        <dbReference type="Pfam" id="PF09423"/>
    </source>
</evidence>
<accession>A0ABW7F283</accession>
<reference evidence="2 3" key="1">
    <citation type="submission" date="2024-08" db="EMBL/GenBank/DDBJ databases">
        <authorList>
            <person name="Lu H."/>
        </authorList>
    </citation>
    <scope>NUCLEOTIDE SEQUENCE [LARGE SCALE GENOMIC DNA]</scope>
    <source>
        <strain evidence="2 3">LYH14W</strain>
    </source>
</reference>
<evidence type="ECO:0000313" key="3">
    <source>
        <dbReference type="Proteomes" id="UP001606210"/>
    </source>
</evidence>